<dbReference type="Proteomes" id="UP000053758">
    <property type="component" value="Unassembled WGS sequence"/>
</dbReference>
<dbReference type="HOGENOM" id="CLU_1137867_0_0_1"/>
<keyword evidence="2" id="KW-1185">Reference proteome</keyword>
<evidence type="ECO:0000313" key="1">
    <source>
        <dbReference type="EMBL" id="GAK67970.1"/>
    </source>
</evidence>
<sequence>MTLRSLRPSTGRSDRPAQQHRRACREIPSPHALFGNALSSFDAAQPRSRRGPPAATQCSYATPPLHFERPAFVRMHLPRLHLQPELFACTRLLVISSARGDGESTAVWVALQRCLLLASLKQNSRGYLAAKAADRLARVSGNKLDGRDEQRPRPNRFQLMLEKSLLSNPGLEFTARGLLAPHQALPMGPVGLVSPAKNVSAAAFLHGNKDGRRKVLHQPRDAAELGCGSSRSAIHKNEASLSPC</sequence>
<evidence type="ECO:0000313" key="2">
    <source>
        <dbReference type="Proteomes" id="UP000053758"/>
    </source>
</evidence>
<dbReference type="EMBL" id="DF830096">
    <property type="protein sequence ID" value="GAK67970.1"/>
    <property type="molecule type" value="Genomic_DNA"/>
</dbReference>
<reference evidence="2" key="1">
    <citation type="journal article" date="2014" name="Genome Announc.">
        <title>Draft Genome Sequence of the Yeast Pseudozyma antarctica Type Strain JCM10317, a Producer of the Glycolipid Biosurfactants, Mannosylerythritol Lipids.</title>
        <authorList>
            <person name="Saika A."/>
            <person name="Koike H."/>
            <person name="Hori T."/>
            <person name="Fukuoka T."/>
            <person name="Sato S."/>
            <person name="Habe H."/>
            <person name="Kitamoto D."/>
            <person name="Morita T."/>
        </authorList>
    </citation>
    <scope>NUCLEOTIDE SEQUENCE [LARGE SCALE GENOMIC DNA]</scope>
    <source>
        <strain evidence="2">JCM 10317</strain>
    </source>
</reference>
<protein>
    <submittedName>
        <fullName evidence="1">Uncharacterized protein</fullName>
    </submittedName>
</protein>
<proteinExistence type="predicted"/>
<accession>A0A081CMS4</accession>
<name>A0A081CMS4_PSEA2</name>
<gene>
    <name evidence="1" type="ORF">PAN0_029c6200</name>
</gene>
<dbReference type="AlphaFoldDB" id="A0A081CMS4"/>
<organism evidence="1 2">
    <name type="scientific">Pseudozyma antarctica</name>
    <name type="common">Yeast</name>
    <name type="synonym">Candida antarctica</name>
    <dbReference type="NCBI Taxonomy" id="84753"/>
    <lineage>
        <taxon>Eukaryota</taxon>
        <taxon>Fungi</taxon>
        <taxon>Dikarya</taxon>
        <taxon>Basidiomycota</taxon>
        <taxon>Ustilaginomycotina</taxon>
        <taxon>Ustilaginomycetes</taxon>
        <taxon>Ustilaginales</taxon>
        <taxon>Ustilaginaceae</taxon>
        <taxon>Moesziomyces</taxon>
    </lineage>
</organism>
<dbReference type="GeneID" id="26307013"/>
<dbReference type="RefSeq" id="XP_014653831.1">
    <property type="nucleotide sequence ID" value="XM_014798345.1"/>
</dbReference>